<name>A0A972P0S9_9BURK</name>
<comment type="caution">
    <text evidence="1">The sequence shown here is derived from an EMBL/GenBank/DDBJ whole genome shotgun (WGS) entry which is preliminary data.</text>
</comment>
<proteinExistence type="predicted"/>
<dbReference type="EMBL" id="WOEZ01000327">
    <property type="protein sequence ID" value="NPT62437.1"/>
    <property type="molecule type" value="Genomic_DNA"/>
</dbReference>
<dbReference type="AlphaFoldDB" id="A0A972P0S9"/>
<reference evidence="1 2" key="1">
    <citation type="submission" date="2019-11" db="EMBL/GenBank/DDBJ databases">
        <title>Metabolism of dissolved organic matter in forest soils.</title>
        <authorList>
            <person name="Cyle K.T."/>
            <person name="Wilhelm R.C."/>
            <person name="Martinez C.E."/>
        </authorList>
    </citation>
    <scope>NUCLEOTIDE SEQUENCE [LARGE SCALE GENOMIC DNA]</scope>
    <source>
        <strain evidence="1 2">5N</strain>
    </source>
</reference>
<protein>
    <submittedName>
        <fullName evidence="1">Uncharacterized protein</fullName>
    </submittedName>
</protein>
<sequence>MIPYLSERENSIQHIDALCMRLFDTWCDTRSVKPLAYLLKVWPLHNSEPATIRGLSDVLRNLRNQHPNALTVEMMDILLELADCLEELLD</sequence>
<dbReference type="RefSeq" id="WP_172178901.1">
    <property type="nucleotide sequence ID" value="NZ_WOEZ01000327.1"/>
</dbReference>
<evidence type="ECO:0000313" key="2">
    <source>
        <dbReference type="Proteomes" id="UP000655523"/>
    </source>
</evidence>
<organism evidence="1 2">
    <name type="scientific">Paraburkholderia elongata</name>
    <dbReference type="NCBI Taxonomy" id="2675747"/>
    <lineage>
        <taxon>Bacteria</taxon>
        <taxon>Pseudomonadati</taxon>
        <taxon>Pseudomonadota</taxon>
        <taxon>Betaproteobacteria</taxon>
        <taxon>Burkholderiales</taxon>
        <taxon>Burkholderiaceae</taxon>
        <taxon>Paraburkholderia</taxon>
    </lineage>
</organism>
<dbReference type="Proteomes" id="UP000655523">
    <property type="component" value="Unassembled WGS sequence"/>
</dbReference>
<accession>A0A972P0S9</accession>
<evidence type="ECO:0000313" key="1">
    <source>
        <dbReference type="EMBL" id="NPT62437.1"/>
    </source>
</evidence>
<keyword evidence="2" id="KW-1185">Reference proteome</keyword>
<gene>
    <name evidence="1" type="ORF">GNZ13_50050</name>
</gene>